<dbReference type="SUPFAM" id="SSF51735">
    <property type="entry name" value="NAD(P)-binding Rossmann-fold domains"/>
    <property type="match status" value="1"/>
</dbReference>
<dbReference type="Gene3D" id="3.90.110.10">
    <property type="entry name" value="Lactate dehydrogenase/glycoside hydrolase, family 4, C-terminal"/>
    <property type="match status" value="1"/>
</dbReference>
<name>A0A8C6DKV4_MOSMO</name>
<dbReference type="GeneTree" id="ENSGT00940000153525"/>
<evidence type="ECO:0000313" key="9">
    <source>
        <dbReference type="Ensembl" id="ENSMMSP00000013071.1"/>
    </source>
</evidence>
<dbReference type="InterPro" id="IPR015955">
    <property type="entry name" value="Lactate_DH/Glyco_Ohase_4_C"/>
</dbReference>
<comment type="catalytic activity">
    <reaction evidence="7">
        <text>(S)-lactate + NAD(+) = pyruvate + NADH + H(+)</text>
        <dbReference type="Rhea" id="RHEA:23444"/>
        <dbReference type="ChEBI" id="CHEBI:15361"/>
        <dbReference type="ChEBI" id="CHEBI:15378"/>
        <dbReference type="ChEBI" id="CHEBI:16651"/>
        <dbReference type="ChEBI" id="CHEBI:57540"/>
        <dbReference type="ChEBI" id="CHEBI:57945"/>
        <dbReference type="EC" id="1.1.1.27"/>
    </reaction>
    <physiologicalReaction direction="left-to-right" evidence="7">
        <dbReference type="Rhea" id="RHEA:23445"/>
    </physiologicalReaction>
    <physiologicalReaction direction="right-to-left" evidence="7">
        <dbReference type="Rhea" id="RHEA:23446"/>
    </physiologicalReaction>
</comment>
<dbReference type="PANTHER" id="PTHR43128">
    <property type="entry name" value="L-2-HYDROXYCARBOXYLATE DEHYDROGENASE (NAD(P)(+))"/>
    <property type="match status" value="1"/>
</dbReference>
<evidence type="ECO:0000256" key="7">
    <source>
        <dbReference type="ARBA" id="ARBA00048275"/>
    </source>
</evidence>
<dbReference type="Ensembl" id="ENSMMST00000014448.1">
    <property type="protein sequence ID" value="ENSMMSP00000013071.1"/>
    <property type="gene ID" value="ENSMMSG00000010008.1"/>
</dbReference>
<comment type="subcellular location">
    <subcellularLocation>
        <location evidence="1">Cytoplasm</location>
    </subcellularLocation>
</comment>
<dbReference type="GO" id="GO:0006089">
    <property type="term" value="P:lactate metabolic process"/>
    <property type="evidence" value="ECO:0007669"/>
    <property type="project" value="TreeGrafter"/>
</dbReference>
<dbReference type="PANTHER" id="PTHR43128:SF2">
    <property type="entry name" value="L-LACTATE DEHYDROGENASE B CHAIN"/>
    <property type="match status" value="1"/>
</dbReference>
<dbReference type="InterPro" id="IPR001236">
    <property type="entry name" value="Lactate/malate_DH_N"/>
</dbReference>
<reference evidence="9" key="2">
    <citation type="submission" date="2025-09" db="UniProtKB">
        <authorList>
            <consortium name="Ensembl"/>
        </authorList>
    </citation>
    <scope>IDENTIFICATION</scope>
</reference>
<dbReference type="Proteomes" id="UP000694544">
    <property type="component" value="Unplaced"/>
</dbReference>
<dbReference type="AlphaFoldDB" id="A0A8C6DKV4"/>
<evidence type="ECO:0000256" key="3">
    <source>
        <dbReference type="ARBA" id="ARBA00023027"/>
    </source>
</evidence>
<dbReference type="Pfam" id="PF00056">
    <property type="entry name" value="Ldh_1_N"/>
    <property type="match status" value="1"/>
</dbReference>
<keyword evidence="2" id="KW-0963">Cytoplasm</keyword>
<dbReference type="GO" id="GO:0004459">
    <property type="term" value="F:L-lactate dehydrogenase (NAD+) activity"/>
    <property type="evidence" value="ECO:0007669"/>
    <property type="project" value="UniProtKB-EC"/>
</dbReference>
<evidence type="ECO:0000256" key="1">
    <source>
        <dbReference type="ARBA" id="ARBA00004496"/>
    </source>
</evidence>
<evidence type="ECO:0000313" key="10">
    <source>
        <dbReference type="Proteomes" id="UP000694544"/>
    </source>
</evidence>
<keyword evidence="10" id="KW-1185">Reference proteome</keyword>
<evidence type="ECO:0000256" key="4">
    <source>
        <dbReference type="ARBA" id="ARBA00033729"/>
    </source>
</evidence>
<evidence type="ECO:0000256" key="5">
    <source>
        <dbReference type="ARBA" id="ARBA00040583"/>
    </source>
</evidence>
<sequence length="178" mass="19361">MATLMEKLIAPVAEEKGTVPNNKITVEGIGQVSMACAISILGKSLTDEFALVDVLEDKLKGEVMDLQHKSLFLQYNPNCIITVVSNPADILTYITWKPSGLPKHCVIASGYNLDSAIFHSYKHGDSSMAAWSGVNVAGVSLQEVNPEMGTDNDSENWKEVHKMVFGSVYMEHSSLLSS</sequence>
<dbReference type="PRINTS" id="PR00086">
    <property type="entry name" value="LLDHDRGNASE"/>
</dbReference>
<feature type="domain" description="Lactate/malate dehydrogenase N-terminal" evidence="8">
    <location>
        <begin position="23"/>
        <end position="74"/>
    </location>
</feature>
<evidence type="ECO:0000256" key="6">
    <source>
        <dbReference type="ARBA" id="ARBA00046635"/>
    </source>
</evidence>
<dbReference type="GO" id="GO:0005737">
    <property type="term" value="C:cytoplasm"/>
    <property type="evidence" value="ECO:0007669"/>
    <property type="project" value="UniProtKB-SubCell"/>
</dbReference>
<evidence type="ECO:0000256" key="2">
    <source>
        <dbReference type="ARBA" id="ARBA00022490"/>
    </source>
</evidence>
<protein>
    <recommendedName>
        <fullName evidence="5">L-lactate dehydrogenase B chain</fullName>
    </recommendedName>
</protein>
<dbReference type="InterPro" id="IPR001557">
    <property type="entry name" value="L-lactate/malate_DH"/>
</dbReference>
<keyword evidence="3" id="KW-0520">NAD</keyword>
<dbReference type="SUPFAM" id="SSF56327">
    <property type="entry name" value="LDH C-terminal domain-like"/>
    <property type="match status" value="1"/>
</dbReference>
<proteinExistence type="predicted"/>
<reference evidence="9" key="1">
    <citation type="submission" date="2025-08" db="UniProtKB">
        <authorList>
            <consortium name="Ensembl"/>
        </authorList>
    </citation>
    <scope>IDENTIFICATION</scope>
</reference>
<comment type="subunit">
    <text evidence="6">Homotetramer. Interacts with PTEN upstream reading frame protein MP31; the interaction leads to inhibition of mitochondrial lactate dehydrogenase activity, preventing conversion of lactate to pyruvate in mitochondria.</text>
</comment>
<dbReference type="InterPro" id="IPR036291">
    <property type="entry name" value="NAD(P)-bd_dom_sf"/>
</dbReference>
<accession>A0A8C6DKV4</accession>
<comment type="function">
    <text evidence="4">Interconverts simultaneously and stereospecifically pyruvate and lactate with concomitant interconversion of NADH and NAD(+).</text>
</comment>
<dbReference type="Gene3D" id="3.40.50.720">
    <property type="entry name" value="NAD(P)-binding Rossmann-like Domain"/>
    <property type="match status" value="2"/>
</dbReference>
<evidence type="ECO:0000259" key="8">
    <source>
        <dbReference type="Pfam" id="PF00056"/>
    </source>
</evidence>
<organism evidence="9 10">
    <name type="scientific">Moschus moschiferus</name>
    <name type="common">Siberian musk deer</name>
    <name type="synonym">Moschus sibiricus</name>
    <dbReference type="NCBI Taxonomy" id="68415"/>
    <lineage>
        <taxon>Eukaryota</taxon>
        <taxon>Metazoa</taxon>
        <taxon>Chordata</taxon>
        <taxon>Craniata</taxon>
        <taxon>Vertebrata</taxon>
        <taxon>Euteleostomi</taxon>
        <taxon>Mammalia</taxon>
        <taxon>Eutheria</taxon>
        <taxon>Laurasiatheria</taxon>
        <taxon>Artiodactyla</taxon>
        <taxon>Ruminantia</taxon>
        <taxon>Pecora</taxon>
        <taxon>Moschidae</taxon>
        <taxon>Moschus</taxon>
    </lineage>
</organism>